<dbReference type="Pfam" id="PF13649">
    <property type="entry name" value="Methyltransf_25"/>
    <property type="match status" value="1"/>
</dbReference>
<evidence type="ECO:0000313" key="2">
    <source>
        <dbReference type="EMBL" id="GLI44607.1"/>
    </source>
</evidence>
<dbReference type="Gene3D" id="3.40.50.150">
    <property type="entry name" value="Vaccinia Virus protein VP39"/>
    <property type="match status" value="1"/>
</dbReference>
<dbReference type="EMBL" id="BSDT01000001">
    <property type="protein sequence ID" value="GLI44607.1"/>
    <property type="molecule type" value="Genomic_DNA"/>
</dbReference>
<reference evidence="2" key="1">
    <citation type="submission" date="2022-12" db="EMBL/GenBank/DDBJ databases">
        <title>Reference genome sequencing for broad-spectrum identification of bacterial and archaeal isolates by mass spectrometry.</title>
        <authorList>
            <person name="Sekiguchi Y."/>
            <person name="Tourlousse D.M."/>
        </authorList>
    </citation>
    <scope>NUCLEOTIDE SEQUENCE</scope>
    <source>
        <strain evidence="2">LLR39Z86</strain>
    </source>
</reference>
<dbReference type="InterPro" id="IPR029063">
    <property type="entry name" value="SAM-dependent_MTases_sf"/>
</dbReference>
<sequence>MSENAERLARLARAWDEAAAGYEEYFVPRFAPWVDLAVAAAVDADLPDGPVLVPCCGTFPELDRLVERCPAREIVGIDLSPGMVDLARERANERPHVKAIVGDAQTLDPHWAGRCAAVVSVFGLQQIPDPLAAVRSWLDALRPGGRLSIVFWPDTTEDEGPFALVAEVVRASLPAFDDSRWEDEIAAAVTDHGATLERDELSAFPMSHASAAAYFDASTRSGPLRALAISRGDAFMDRLRTAYLAAAPEGEWHHRPHARLITARR</sequence>
<dbReference type="AlphaFoldDB" id="A0A9W6LI14"/>
<dbReference type="SUPFAM" id="SSF53335">
    <property type="entry name" value="S-adenosyl-L-methionine-dependent methyltransferases"/>
    <property type="match status" value="1"/>
</dbReference>
<dbReference type="GO" id="GO:0032259">
    <property type="term" value="P:methylation"/>
    <property type="evidence" value="ECO:0007669"/>
    <property type="project" value="UniProtKB-KW"/>
</dbReference>
<protein>
    <submittedName>
        <fullName evidence="2">Methyltransferase</fullName>
    </submittedName>
</protein>
<comment type="caution">
    <text evidence="2">The sequence shown here is derived from an EMBL/GenBank/DDBJ whole genome shotgun (WGS) entry which is preliminary data.</text>
</comment>
<evidence type="ECO:0000313" key="3">
    <source>
        <dbReference type="Proteomes" id="UP001144313"/>
    </source>
</evidence>
<dbReference type="InterPro" id="IPR041698">
    <property type="entry name" value="Methyltransf_25"/>
</dbReference>
<name>A0A9W6LI14_9ACTN</name>
<dbReference type="Proteomes" id="UP001144313">
    <property type="component" value="Unassembled WGS sequence"/>
</dbReference>
<accession>A0A9W6LI14</accession>
<gene>
    <name evidence="2" type="ORF">GALLR39Z86_44570</name>
</gene>
<keyword evidence="3" id="KW-1185">Reference proteome</keyword>
<organism evidence="2 3">
    <name type="scientific">Glycomyces algeriensis</name>
    <dbReference type="NCBI Taxonomy" id="256037"/>
    <lineage>
        <taxon>Bacteria</taxon>
        <taxon>Bacillati</taxon>
        <taxon>Actinomycetota</taxon>
        <taxon>Actinomycetes</taxon>
        <taxon>Glycomycetales</taxon>
        <taxon>Glycomycetaceae</taxon>
        <taxon>Glycomyces</taxon>
    </lineage>
</organism>
<dbReference type="PANTHER" id="PTHR43591">
    <property type="entry name" value="METHYLTRANSFERASE"/>
    <property type="match status" value="1"/>
</dbReference>
<dbReference type="GO" id="GO:0008168">
    <property type="term" value="F:methyltransferase activity"/>
    <property type="evidence" value="ECO:0007669"/>
    <property type="project" value="UniProtKB-KW"/>
</dbReference>
<dbReference type="CDD" id="cd02440">
    <property type="entry name" value="AdoMet_MTases"/>
    <property type="match status" value="1"/>
</dbReference>
<keyword evidence="2" id="KW-0808">Transferase</keyword>
<keyword evidence="2" id="KW-0489">Methyltransferase</keyword>
<feature type="domain" description="Methyltransferase" evidence="1">
    <location>
        <begin position="51"/>
        <end position="145"/>
    </location>
</feature>
<dbReference type="RefSeq" id="WP_270117921.1">
    <property type="nucleotide sequence ID" value="NZ_BAAAOL010000001.1"/>
</dbReference>
<evidence type="ECO:0000259" key="1">
    <source>
        <dbReference type="Pfam" id="PF13649"/>
    </source>
</evidence>
<proteinExistence type="predicted"/>